<evidence type="ECO:0000313" key="2">
    <source>
        <dbReference type="EMBL" id="AFN75872.1"/>
    </source>
</evidence>
<evidence type="ECO:0000313" key="3">
    <source>
        <dbReference type="Proteomes" id="UP000009011"/>
    </source>
</evidence>
<evidence type="ECO:0000259" key="1">
    <source>
        <dbReference type="Pfam" id="PF18962"/>
    </source>
</evidence>
<dbReference type="HOGENOM" id="CLU_979371_0_0_10"/>
<dbReference type="STRING" id="1191523.MROS_2642"/>
<dbReference type="RefSeq" id="WP_014857302.1">
    <property type="nucleotide sequence ID" value="NC_018178.1"/>
</dbReference>
<accession>I6YZ71</accession>
<organism evidence="2 3">
    <name type="scientific">Melioribacter roseus (strain DSM 23840 / JCM 17771 / VKM B-2668 / P3M-2)</name>
    <dbReference type="NCBI Taxonomy" id="1191523"/>
    <lineage>
        <taxon>Bacteria</taxon>
        <taxon>Pseudomonadati</taxon>
        <taxon>Ignavibacteriota</taxon>
        <taxon>Ignavibacteria</taxon>
        <taxon>Ignavibacteriales</taxon>
        <taxon>Melioribacteraceae</taxon>
        <taxon>Melioribacter</taxon>
    </lineage>
</organism>
<sequence>MKKRFFLVAAFLITLQNVIFSQSIEFSKDSLHISGDGAFGDIYDSLFLYNAGASDLIIDSIYSNKIYGYPVEIYSRDTSYLFYLGFDKIFKDIIIFPGDSVKLIFYTPDLCPICEGATPFQNFSDTLYFISNARNYPVYTIYIDGEGYVGVEENPLPEKDYSLEQNYPNPFNPHTRISYEVYKPGIVRIIVYDILGRVISAPVNEFKSVGRYTLDFDASDLPSGVYFCQVKINDFIETKKMILLR</sequence>
<dbReference type="KEGG" id="mro:MROS_2642"/>
<proteinExistence type="predicted"/>
<gene>
    <name evidence="2" type="ordered locus">MROS_2642</name>
</gene>
<dbReference type="Proteomes" id="UP000009011">
    <property type="component" value="Chromosome"/>
</dbReference>
<name>I6YZ71_MELRP</name>
<dbReference type="InterPro" id="IPR026444">
    <property type="entry name" value="Secre_tail"/>
</dbReference>
<dbReference type="OrthoDB" id="9800887at2"/>
<dbReference type="NCBIfam" id="TIGR04183">
    <property type="entry name" value="Por_Secre_tail"/>
    <property type="match status" value="1"/>
</dbReference>
<dbReference type="Pfam" id="PF18962">
    <property type="entry name" value="Por_Secre_tail"/>
    <property type="match status" value="1"/>
</dbReference>
<keyword evidence="3" id="KW-1185">Reference proteome</keyword>
<protein>
    <recommendedName>
        <fullName evidence="1">Secretion system C-terminal sorting domain-containing protein</fullName>
    </recommendedName>
</protein>
<dbReference type="EMBL" id="CP003557">
    <property type="protein sequence ID" value="AFN75872.1"/>
    <property type="molecule type" value="Genomic_DNA"/>
</dbReference>
<feature type="domain" description="Secretion system C-terminal sorting" evidence="1">
    <location>
        <begin position="167"/>
        <end position="242"/>
    </location>
</feature>
<dbReference type="AlphaFoldDB" id="I6YZ71"/>
<dbReference type="eggNOG" id="COG3292">
    <property type="taxonomic scope" value="Bacteria"/>
</dbReference>
<reference evidence="2 3" key="1">
    <citation type="journal article" date="2013" name="PLoS ONE">
        <title>Genomic analysis of Melioribacter roseus, facultatively anaerobic organotrophic bacterium representing a novel deep lineage within Bacteriodetes/Chlorobi group.</title>
        <authorList>
            <person name="Kadnikov V.V."/>
            <person name="Mardanov A.V."/>
            <person name="Podosokorskaya O.A."/>
            <person name="Gavrilov S.N."/>
            <person name="Kublanov I.V."/>
            <person name="Beletsky A.V."/>
            <person name="Bonch-Osmolovskaya E.A."/>
            <person name="Ravin N.V."/>
        </authorList>
    </citation>
    <scope>NUCLEOTIDE SEQUENCE [LARGE SCALE GENOMIC DNA]</scope>
    <source>
        <strain evidence="3">JCM 17771 / P3M-2</strain>
    </source>
</reference>